<dbReference type="AlphaFoldDB" id="A0A0A6VS61"/>
<evidence type="ECO:0000313" key="3">
    <source>
        <dbReference type="Proteomes" id="UP000030466"/>
    </source>
</evidence>
<dbReference type="InterPro" id="IPR006311">
    <property type="entry name" value="TAT_signal"/>
</dbReference>
<dbReference type="Proteomes" id="UP000030466">
    <property type="component" value="Unassembled WGS sequence"/>
</dbReference>
<dbReference type="PROSITE" id="PS51318">
    <property type="entry name" value="TAT"/>
    <property type="match status" value="1"/>
</dbReference>
<dbReference type="OrthoDB" id="4791919at2"/>
<keyword evidence="3" id="KW-1185">Reference proteome</keyword>
<sequence length="324" mass="34632">MVLSRRSFVLSGLVLAASGAFGGALTEPSAGRRPFVLWGSSSAASALHRDRPRGFPAVRIDDLLSQLLEVPGTSRAVSGDRSWQTLAMRSSAHPYLPRLGSGYGVGRIPAHGSLVVPTVDGRVPSVHLAIPGTVSGLPCTIQAVGRDEGDVVLRRAVPGAELEVAPASEARWRTALEEEHRGHVHLLWTGKNNIEDPEQVLSDTRAAWGVEPGTSVVMGHWHTAADRPGTAGWEEVRAVNAALRAEYGDRFYDTMADLRDPGLWSLAPLRAHRIGASPADRRWLGLGLPPRSVVAADRRHLNALGNTIVAHGLHRHLTGAAGLY</sequence>
<comment type="caution">
    <text evidence="2">The sequence shown here is derived from an EMBL/GenBank/DDBJ whole genome shotgun (WGS) entry which is preliminary data.</text>
</comment>
<evidence type="ECO:0000256" key="1">
    <source>
        <dbReference type="SAM" id="SignalP"/>
    </source>
</evidence>
<evidence type="ECO:0008006" key="4">
    <source>
        <dbReference type="Google" id="ProtNLM"/>
    </source>
</evidence>
<dbReference type="RefSeq" id="WP_035926434.1">
    <property type="nucleotide sequence ID" value="NZ_JSUH01000007.1"/>
</dbReference>
<organism evidence="2 3">
    <name type="scientific">Kocuria rosea subsp. polaris</name>
    <dbReference type="NCBI Taxonomy" id="136273"/>
    <lineage>
        <taxon>Bacteria</taxon>
        <taxon>Bacillati</taxon>
        <taxon>Actinomycetota</taxon>
        <taxon>Actinomycetes</taxon>
        <taxon>Micrococcales</taxon>
        <taxon>Micrococcaceae</taxon>
        <taxon>Kocuria</taxon>
    </lineage>
</organism>
<evidence type="ECO:0000313" key="2">
    <source>
        <dbReference type="EMBL" id="KHD97491.1"/>
    </source>
</evidence>
<feature type="chain" id="PRO_5038992765" description="SGNH hydrolase-type esterase domain-containing protein" evidence="1">
    <location>
        <begin position="23"/>
        <end position="324"/>
    </location>
</feature>
<keyword evidence="1" id="KW-0732">Signal</keyword>
<name>A0A0A6VS61_KOCRO</name>
<feature type="signal peptide" evidence="1">
    <location>
        <begin position="1"/>
        <end position="22"/>
    </location>
</feature>
<protein>
    <recommendedName>
        <fullName evidence="4">SGNH hydrolase-type esterase domain-containing protein</fullName>
    </recommendedName>
</protein>
<accession>A0A0A6VS61</accession>
<proteinExistence type="predicted"/>
<dbReference type="EMBL" id="JSUH01000007">
    <property type="protein sequence ID" value="KHD97491.1"/>
    <property type="molecule type" value="Genomic_DNA"/>
</dbReference>
<gene>
    <name evidence="2" type="ORF">GY22_09065</name>
</gene>
<reference evidence="2 3" key="1">
    <citation type="journal article" date="2003" name="Int. J. Syst. Evol. Microbiol.">
        <title>Kocuria polaris sp. nov., an orange-pigmented psychrophilic bacterium isolated from an Antarctic cyanobacterial mat sample.</title>
        <authorList>
            <person name="Reddy G.S."/>
            <person name="Prakash J.S."/>
            <person name="Prabahar V."/>
            <person name="Matsumoto G.I."/>
            <person name="Stackebrandt E."/>
            <person name="Shivaji S."/>
        </authorList>
    </citation>
    <scope>NUCLEOTIDE SEQUENCE [LARGE SCALE GENOMIC DNA]</scope>
    <source>
        <strain evidence="2 3">CMS 76or</strain>
    </source>
</reference>